<feature type="compositionally biased region" description="Low complexity" evidence="1">
    <location>
        <begin position="297"/>
        <end position="328"/>
    </location>
</feature>
<protein>
    <submittedName>
        <fullName evidence="4">Alpha-1,2-mannosidase, putative</fullName>
    </submittedName>
</protein>
<dbReference type="Pfam" id="PF17678">
    <property type="entry name" value="Glyco_hydro_92N"/>
    <property type="match status" value="1"/>
</dbReference>
<reference evidence="4 5" key="1">
    <citation type="submission" date="2016-10" db="EMBL/GenBank/DDBJ databases">
        <authorList>
            <person name="de Groot N.N."/>
        </authorList>
    </citation>
    <scope>NUCLEOTIDE SEQUENCE [LARGE SCALE GENOMIC DNA]</scope>
    <source>
        <strain evidence="4 5">CGMCC 4.2022</strain>
    </source>
</reference>
<evidence type="ECO:0000256" key="1">
    <source>
        <dbReference type="SAM" id="MobiDB-lite"/>
    </source>
</evidence>
<dbReference type="GO" id="GO:0000224">
    <property type="term" value="F:peptide-N4-(N-acetyl-beta-glucosaminyl)asparagine amidase activity"/>
    <property type="evidence" value="ECO:0007669"/>
    <property type="project" value="TreeGrafter"/>
</dbReference>
<dbReference type="InterPro" id="IPR005887">
    <property type="entry name" value="GH92_a_mannosidase_put"/>
</dbReference>
<dbReference type="InterPro" id="IPR050883">
    <property type="entry name" value="PNGase"/>
</dbReference>
<dbReference type="Gene3D" id="3.30.2080.10">
    <property type="entry name" value="GH92 mannosidase domain"/>
    <property type="match status" value="1"/>
</dbReference>
<feature type="domain" description="Glycosyl hydrolase family 92" evidence="2">
    <location>
        <begin position="361"/>
        <end position="820"/>
    </location>
</feature>
<dbReference type="GO" id="GO:0005829">
    <property type="term" value="C:cytosol"/>
    <property type="evidence" value="ECO:0007669"/>
    <property type="project" value="TreeGrafter"/>
</dbReference>
<dbReference type="GO" id="GO:0030246">
    <property type="term" value="F:carbohydrate binding"/>
    <property type="evidence" value="ECO:0007669"/>
    <property type="project" value="InterPro"/>
</dbReference>
<proteinExistence type="predicted"/>
<dbReference type="Gene3D" id="2.70.98.10">
    <property type="match status" value="2"/>
</dbReference>
<dbReference type="InterPro" id="IPR014718">
    <property type="entry name" value="GH-type_carb-bd"/>
</dbReference>
<dbReference type="Proteomes" id="UP000199341">
    <property type="component" value="Unassembled WGS sequence"/>
</dbReference>
<dbReference type="NCBIfam" id="NF035929">
    <property type="entry name" value="lectin_1"/>
    <property type="match status" value="1"/>
</dbReference>
<dbReference type="InterPro" id="IPR041371">
    <property type="entry name" value="GH92_N"/>
</dbReference>
<organism evidence="4 5">
    <name type="scientific">Actinacidiphila guanduensis</name>
    <dbReference type="NCBI Taxonomy" id="310781"/>
    <lineage>
        <taxon>Bacteria</taxon>
        <taxon>Bacillati</taxon>
        <taxon>Actinomycetota</taxon>
        <taxon>Actinomycetes</taxon>
        <taxon>Kitasatosporales</taxon>
        <taxon>Streptomycetaceae</taxon>
        <taxon>Actinacidiphila</taxon>
    </lineage>
</organism>
<gene>
    <name evidence="4" type="ORF">SAMN05216259_11497</name>
</gene>
<dbReference type="EMBL" id="FNIE01000014">
    <property type="protein sequence ID" value="SDO93127.1"/>
    <property type="molecule type" value="Genomic_DNA"/>
</dbReference>
<feature type="region of interest" description="Disordered" evidence="1">
    <location>
        <begin position="826"/>
        <end position="845"/>
    </location>
</feature>
<evidence type="ECO:0000259" key="3">
    <source>
        <dbReference type="Pfam" id="PF17678"/>
    </source>
</evidence>
<dbReference type="GO" id="GO:0006516">
    <property type="term" value="P:glycoprotein catabolic process"/>
    <property type="evidence" value="ECO:0007669"/>
    <property type="project" value="TreeGrafter"/>
</dbReference>
<feature type="region of interest" description="Disordered" evidence="1">
    <location>
        <begin position="1"/>
        <end position="20"/>
    </location>
</feature>
<dbReference type="InterPro" id="IPR008928">
    <property type="entry name" value="6-hairpin_glycosidase_sf"/>
</dbReference>
<dbReference type="Gene3D" id="1.20.1050.60">
    <property type="entry name" value="alpha-1,2-mannosidase"/>
    <property type="match status" value="1"/>
</dbReference>
<evidence type="ECO:0000259" key="2">
    <source>
        <dbReference type="Pfam" id="PF07971"/>
    </source>
</evidence>
<dbReference type="OrthoDB" id="9804511at2"/>
<dbReference type="InterPro" id="IPR012939">
    <property type="entry name" value="Glyco_hydro_92"/>
</dbReference>
<dbReference type="FunFam" id="3.30.2080.10:FF:000001">
    <property type="entry name" value="Alpha-1,2-mannosidase subfamily"/>
    <property type="match status" value="1"/>
</dbReference>
<feature type="region of interest" description="Disordered" evidence="1">
    <location>
        <begin position="256"/>
        <end position="328"/>
    </location>
</feature>
<dbReference type="RefSeq" id="WP_093787288.1">
    <property type="nucleotide sequence ID" value="NZ_FNIE01000014.1"/>
</dbReference>
<dbReference type="NCBIfam" id="TIGR01180">
    <property type="entry name" value="aman2_put"/>
    <property type="match status" value="1"/>
</dbReference>
<dbReference type="PANTHER" id="PTHR12143:SF39">
    <property type="entry name" value="SECRETED PROTEIN"/>
    <property type="match status" value="1"/>
</dbReference>
<feature type="compositionally biased region" description="Basic and acidic residues" evidence="1">
    <location>
        <begin position="1"/>
        <end position="11"/>
    </location>
</feature>
<name>A0A1H0NK25_9ACTN</name>
<sequence>MIPLRRPDHPRPTPPPRPRSAALRRAAVVASLLGLAALPLQSLDSASAASAPSPVKDPASLVNPLIGTSGAVNTFPGPDVPFGMMQWGPDTTPQRAQGGGYEYNSTQISGFSLTHVSGPGCDVAGDVPILPVSGALSGNLSNDAATFSHSDEQTAIGSYTVKDASGVTTELTDTTRAGLGRFTFPAGAPANLLLKLSGGATQVDGTRVKVVSNREVSGSVDSGHFCGANNRYTLHFDIKFDRPFTTSGTWVGSTINPDAKSLTAGRTAAPKSSSTQGSTLHEKHFTVPASPSPVIHPSAGAKSTGSATSSPAATGKSSAKASGSASTAPVTGANGMYLTFDTASSTAVTAAVGISYTSDDNAAANLSSEISGWDLNKLKTASHNAWNALLGKIAVGGGSHDQQVEFYTALYHALLHPNVFSDDNGQYMGMDNQVHKLAKGQKAQYANYSGWDTYRSQTQLIATVAPQQTGDIVTSMLNGYDQTGLLPKWASNNGESYVMVGDPGASIIADAYAFGVRNFDTAHALDAMVHEATAPNQDRPGESVRDAKGYLPLDETDYGCCNFYGPVSTQLEYDSADYALASFAKSLGNTADYTKFATRAQDWENVFNPQTGYLQGRNQDGSFAGGFTPGTSNGFVEGTSAQYTPMVPFDLKQLIAARGGSDAYASYLDSLLDNITDPGSTNADLSNEPSLEIPWEYDYVGQPWKTQEAVREAQLGLYFNAPVGSFGNDDLGAMSSWYVWSSLGMYPETPGTDTLALGSPAFPVAKVTFGNGKQVTINAPQAAPDAPYVQSLKVNGKAWNTSWLTAGQFNSARTLDYTLSTQPDTAWASGPDAAPPSDTTGSGRVLAATGPTSDGLIVAPGGSGDATLKLTNLGDKAATVDWTATADSGVTLGTSSGSVSVPASATAQTQVPVTAGSKEGAYTVTFALTDHTSGASLGSATLRVAVAQPGELWPYESNVGVYADGTHFSGGFDDGGWAYSQNALAAAGVTSGGKVTADGITYNWPTTGAGQPDNLEVGGQTIPQPTGSSGAFLGLLGSATNAPTDGSGVPGDLTVTYTDGSTAKATVAFSDWTLNGGGSKPLAGNTEAITTDYRNTGSGGRDTVKAYVFSVKVPLDPSKTVASVTLPVTSASGTVHLFALGYGS</sequence>
<dbReference type="AlphaFoldDB" id="A0A1H0NK25"/>
<dbReference type="SUPFAM" id="SSF48208">
    <property type="entry name" value="Six-hairpin glycosidases"/>
    <property type="match status" value="1"/>
</dbReference>
<dbReference type="PANTHER" id="PTHR12143">
    <property type="entry name" value="PEPTIDE N-GLYCANASE PNGASE -RELATED"/>
    <property type="match status" value="1"/>
</dbReference>
<feature type="compositionally biased region" description="Polar residues" evidence="1">
    <location>
        <begin position="270"/>
        <end position="279"/>
    </location>
</feature>
<dbReference type="STRING" id="310781.SAMN05216259_11497"/>
<accession>A0A1H0NK25</accession>
<keyword evidence="5" id="KW-1185">Reference proteome</keyword>
<evidence type="ECO:0000313" key="5">
    <source>
        <dbReference type="Proteomes" id="UP000199341"/>
    </source>
</evidence>
<dbReference type="GO" id="GO:0005975">
    <property type="term" value="P:carbohydrate metabolic process"/>
    <property type="evidence" value="ECO:0007669"/>
    <property type="project" value="InterPro"/>
</dbReference>
<feature type="domain" description="Glycosyl hydrolase family 92 N-terminal" evidence="3">
    <location>
        <begin position="61"/>
        <end position="355"/>
    </location>
</feature>
<evidence type="ECO:0000313" key="4">
    <source>
        <dbReference type="EMBL" id="SDO93127.1"/>
    </source>
</evidence>
<dbReference type="Pfam" id="PF07971">
    <property type="entry name" value="Glyco_hydro_92"/>
    <property type="match status" value="1"/>
</dbReference>